<dbReference type="GO" id="GO:0001653">
    <property type="term" value="F:peptide receptor activity"/>
    <property type="evidence" value="ECO:0007669"/>
    <property type="project" value="TreeGrafter"/>
</dbReference>
<evidence type="ECO:0000256" key="4">
    <source>
        <dbReference type="ARBA" id="ARBA00023239"/>
    </source>
</evidence>
<evidence type="ECO:0000256" key="7">
    <source>
        <dbReference type="SAM" id="Phobius"/>
    </source>
</evidence>
<protein>
    <recommendedName>
        <fullName evidence="2">guanylate cyclase</fullName>
        <ecNumber evidence="2">4.6.1.2</ecNumber>
    </recommendedName>
</protein>
<dbReference type="GO" id="GO:0004383">
    <property type="term" value="F:guanylate cyclase activity"/>
    <property type="evidence" value="ECO:0007669"/>
    <property type="project" value="UniProtKB-EC"/>
</dbReference>
<organism evidence="9 10">
    <name type="scientific">Caenorhabditis japonica</name>
    <dbReference type="NCBI Taxonomy" id="281687"/>
    <lineage>
        <taxon>Eukaryota</taxon>
        <taxon>Metazoa</taxon>
        <taxon>Ecdysozoa</taxon>
        <taxon>Nematoda</taxon>
        <taxon>Chromadorea</taxon>
        <taxon>Rhabditida</taxon>
        <taxon>Rhabditina</taxon>
        <taxon>Rhabditomorpha</taxon>
        <taxon>Rhabditoidea</taxon>
        <taxon>Rhabditidae</taxon>
        <taxon>Peloderinae</taxon>
        <taxon>Caenorhabditis</taxon>
    </lineage>
</organism>
<evidence type="ECO:0000256" key="3">
    <source>
        <dbReference type="ARBA" id="ARBA00022741"/>
    </source>
</evidence>
<comment type="catalytic activity">
    <reaction evidence="1">
        <text>GTP = 3',5'-cyclic GMP + diphosphate</text>
        <dbReference type="Rhea" id="RHEA:13665"/>
        <dbReference type="ChEBI" id="CHEBI:33019"/>
        <dbReference type="ChEBI" id="CHEBI:37565"/>
        <dbReference type="ChEBI" id="CHEBI:57746"/>
        <dbReference type="EC" id="4.6.1.2"/>
    </reaction>
</comment>
<dbReference type="GO" id="GO:0004672">
    <property type="term" value="F:protein kinase activity"/>
    <property type="evidence" value="ECO:0007669"/>
    <property type="project" value="InterPro"/>
</dbReference>
<dbReference type="Pfam" id="PF07714">
    <property type="entry name" value="PK_Tyr_Ser-Thr"/>
    <property type="match status" value="1"/>
</dbReference>
<dbReference type="PROSITE" id="PS50011">
    <property type="entry name" value="PROTEIN_KINASE_DOM"/>
    <property type="match status" value="1"/>
</dbReference>
<dbReference type="GO" id="GO:0005524">
    <property type="term" value="F:ATP binding"/>
    <property type="evidence" value="ECO:0007669"/>
    <property type="project" value="InterPro"/>
</dbReference>
<dbReference type="InterPro" id="IPR050401">
    <property type="entry name" value="Cyclic_nucleotide_synthase"/>
</dbReference>
<accession>A0A8R1HJC4</accession>
<dbReference type="SUPFAM" id="SSF56112">
    <property type="entry name" value="Protein kinase-like (PK-like)"/>
    <property type="match status" value="1"/>
</dbReference>
<keyword evidence="6" id="KW-0175">Coiled coil</keyword>
<feature type="coiled-coil region" evidence="6">
    <location>
        <begin position="452"/>
        <end position="479"/>
    </location>
</feature>
<evidence type="ECO:0000313" key="9">
    <source>
        <dbReference type="EnsemblMetazoa" id="CJA03385a.1"/>
    </source>
</evidence>
<evidence type="ECO:0000256" key="2">
    <source>
        <dbReference type="ARBA" id="ARBA00012202"/>
    </source>
</evidence>
<dbReference type="PANTHER" id="PTHR11920">
    <property type="entry name" value="GUANYLYL CYCLASE"/>
    <property type="match status" value="1"/>
</dbReference>
<keyword evidence="10" id="KW-1185">Reference proteome</keyword>
<dbReference type="InterPro" id="IPR000719">
    <property type="entry name" value="Prot_kinase_dom"/>
</dbReference>
<evidence type="ECO:0000256" key="6">
    <source>
        <dbReference type="SAM" id="Coils"/>
    </source>
</evidence>
<keyword evidence="5" id="KW-0141">cGMP biosynthesis</keyword>
<reference evidence="9" key="2">
    <citation type="submission" date="2022-06" db="UniProtKB">
        <authorList>
            <consortium name="EnsemblMetazoa"/>
        </authorList>
    </citation>
    <scope>IDENTIFICATION</scope>
    <source>
        <strain evidence="9">DF5081</strain>
    </source>
</reference>
<name>A0A8R1HJC4_CAEJA</name>
<keyword evidence="7" id="KW-1133">Transmembrane helix</keyword>
<dbReference type="PANTHER" id="PTHR11920:SF355">
    <property type="entry name" value="RECEPTOR-TYPE GUANYLATE CYCLASE GCY-10-RELATED"/>
    <property type="match status" value="1"/>
</dbReference>
<dbReference type="Gene3D" id="1.10.510.10">
    <property type="entry name" value="Transferase(Phosphotransferase) domain 1"/>
    <property type="match status" value="1"/>
</dbReference>
<keyword evidence="4" id="KW-0456">Lyase</keyword>
<dbReference type="Proteomes" id="UP000005237">
    <property type="component" value="Unassembled WGS sequence"/>
</dbReference>
<dbReference type="EnsemblMetazoa" id="CJA03385a.1">
    <property type="protein sequence ID" value="CJA03385a.1"/>
    <property type="gene ID" value="WBGene00122589"/>
</dbReference>
<dbReference type="GO" id="GO:0005886">
    <property type="term" value="C:plasma membrane"/>
    <property type="evidence" value="ECO:0007669"/>
    <property type="project" value="TreeGrafter"/>
</dbReference>
<feature type="domain" description="Protein kinase" evidence="8">
    <location>
        <begin position="160"/>
        <end position="440"/>
    </location>
</feature>
<keyword evidence="7" id="KW-0812">Transmembrane</keyword>
<feature type="transmembrane region" description="Helical" evidence="7">
    <location>
        <begin position="81"/>
        <end position="103"/>
    </location>
</feature>
<evidence type="ECO:0000313" key="10">
    <source>
        <dbReference type="Proteomes" id="UP000005237"/>
    </source>
</evidence>
<evidence type="ECO:0000256" key="1">
    <source>
        <dbReference type="ARBA" id="ARBA00001436"/>
    </source>
</evidence>
<dbReference type="SMART" id="SM00220">
    <property type="entry name" value="S_TKc"/>
    <property type="match status" value="1"/>
</dbReference>
<reference evidence="10" key="1">
    <citation type="submission" date="2010-08" db="EMBL/GenBank/DDBJ databases">
        <authorList>
            <consortium name="Caenorhabditis japonica Sequencing Consortium"/>
            <person name="Wilson R.K."/>
        </authorList>
    </citation>
    <scope>NUCLEOTIDE SEQUENCE [LARGE SCALE GENOMIC DNA]</scope>
    <source>
        <strain evidence="10">DF5081</strain>
    </source>
</reference>
<proteinExistence type="predicted"/>
<evidence type="ECO:0000256" key="5">
    <source>
        <dbReference type="ARBA" id="ARBA00023293"/>
    </source>
</evidence>
<dbReference type="AlphaFoldDB" id="A0A8R1HJC4"/>
<keyword evidence="3" id="KW-0547">Nucleotide-binding</keyword>
<evidence type="ECO:0000259" key="8">
    <source>
        <dbReference type="PROSITE" id="PS50011"/>
    </source>
</evidence>
<dbReference type="GO" id="GO:0007168">
    <property type="term" value="P:receptor guanylyl cyclase signaling pathway"/>
    <property type="evidence" value="ECO:0007669"/>
    <property type="project" value="TreeGrafter"/>
</dbReference>
<dbReference type="EC" id="4.6.1.2" evidence="2"/>
<keyword evidence="7" id="KW-0472">Membrane</keyword>
<dbReference type="GO" id="GO:0004016">
    <property type="term" value="F:adenylate cyclase activity"/>
    <property type="evidence" value="ECO:0007669"/>
    <property type="project" value="TreeGrafter"/>
</dbReference>
<sequence>MNDGVEAPTDNYQRAMSGKVVATKYTTLTFDDGGSVLTDYGVYSANPYDMPFETIMTLKSSVKPCDTYNCFKLKRMTTWMFVAQIVVAVVVVIVVVAALALFIKQRRHRMNVFKLTWKVPKDSLKIITNRNRNTDVKMRKELENLDTAEGRTKEERDAIQEAMKLISKRRVFNAYALVAMQRAEFIAFKQLKKIAFTEITLDYLYKLKQLQNDNLAKFFGIQVNDLDNLTILHALVERGTLEEFCLDEEFNMNETFKSAFMRDIVKGLQYLHKSPIGYHGYLQAATCLIDINWVLKITLYGVSNFIAENYELGNIKNPDHSHPIITYEQYVCFPPEHIKEYDPSGTLPPRMVRGSEKGDIYNLGMIFFMMVENTEPYHKQVATDRQNLLKDILNNNKMPDSNPGNREEYNLMEFCKKCWNRDPAARPGLREILKNVNETYPGSTGNLVDQMIRMNEKNAENLEKAVAEKTAELAAAQQVSITLLNEMLPA</sequence>
<dbReference type="InterPro" id="IPR011009">
    <property type="entry name" value="Kinase-like_dom_sf"/>
</dbReference>
<dbReference type="InterPro" id="IPR001245">
    <property type="entry name" value="Ser-Thr/Tyr_kinase_cat_dom"/>
</dbReference>